<evidence type="ECO:0000313" key="2">
    <source>
        <dbReference type="EMBL" id="MED6255928.1"/>
    </source>
</evidence>
<evidence type="ECO:0000256" key="1">
    <source>
        <dbReference type="SAM" id="Coils"/>
    </source>
</evidence>
<evidence type="ECO:0000313" key="3">
    <source>
        <dbReference type="Proteomes" id="UP001345963"/>
    </source>
</evidence>
<keyword evidence="1" id="KW-0175">Coiled coil</keyword>
<feature type="coiled-coil region" evidence="1">
    <location>
        <begin position="80"/>
        <end position="107"/>
    </location>
</feature>
<keyword evidence="3" id="KW-1185">Reference proteome</keyword>
<dbReference type="EMBL" id="JAHUTI010072358">
    <property type="protein sequence ID" value="MED6255928.1"/>
    <property type="molecule type" value="Genomic_DNA"/>
</dbReference>
<comment type="caution">
    <text evidence="2">The sequence shown here is derived from an EMBL/GenBank/DDBJ whole genome shotgun (WGS) entry which is preliminary data.</text>
</comment>
<proteinExistence type="predicted"/>
<name>A0ABU7C2F2_9TELE</name>
<accession>A0ABU7C2F2</accession>
<dbReference type="Proteomes" id="UP001345963">
    <property type="component" value="Unassembled WGS sequence"/>
</dbReference>
<gene>
    <name evidence="2" type="primary">DRP2_3</name>
    <name evidence="2" type="ORF">ATANTOWER_017010</name>
</gene>
<protein>
    <submittedName>
        <fullName evidence="2">Dystrophin- protein 2</fullName>
    </submittedName>
</protein>
<organism evidence="2 3">
    <name type="scientific">Ataeniobius toweri</name>
    <dbReference type="NCBI Taxonomy" id="208326"/>
    <lineage>
        <taxon>Eukaryota</taxon>
        <taxon>Metazoa</taxon>
        <taxon>Chordata</taxon>
        <taxon>Craniata</taxon>
        <taxon>Vertebrata</taxon>
        <taxon>Euteleostomi</taxon>
        <taxon>Actinopterygii</taxon>
        <taxon>Neopterygii</taxon>
        <taxon>Teleostei</taxon>
        <taxon>Neoteleostei</taxon>
        <taxon>Acanthomorphata</taxon>
        <taxon>Ovalentaria</taxon>
        <taxon>Atherinomorphae</taxon>
        <taxon>Cyprinodontiformes</taxon>
        <taxon>Goodeidae</taxon>
        <taxon>Ataeniobius</taxon>
    </lineage>
</organism>
<reference evidence="2 3" key="1">
    <citation type="submission" date="2021-07" db="EMBL/GenBank/DDBJ databases">
        <authorList>
            <person name="Palmer J.M."/>
        </authorList>
    </citation>
    <scope>NUCLEOTIDE SEQUENCE [LARGE SCALE GENOMIC DNA]</scope>
    <source>
        <strain evidence="2 3">AT_MEX2019</strain>
        <tissue evidence="2">Muscle</tissue>
    </source>
</reference>
<sequence>MERKIDRQIDAATVIGTLCRSAVVKREQWRRLAEMENQNCSFFTDSLSPDESLDEDQYLLRHSSPALDHDSPCGQHMLLAHLEHQDKEQLQCTLARLENENRSVAIV</sequence>